<evidence type="ECO:0000256" key="2">
    <source>
        <dbReference type="ARBA" id="ARBA00011915"/>
    </source>
</evidence>
<comment type="catalytic activity">
    <reaction evidence="1">
        <text>3-hydroxy-2-methylpropanoyl-CoA + H2O = 3-hydroxy-2-methylpropanoate + CoA + H(+)</text>
        <dbReference type="Rhea" id="RHEA:20888"/>
        <dbReference type="ChEBI" id="CHEBI:11805"/>
        <dbReference type="ChEBI" id="CHEBI:15377"/>
        <dbReference type="ChEBI" id="CHEBI:15378"/>
        <dbReference type="ChEBI" id="CHEBI:57287"/>
        <dbReference type="ChEBI" id="CHEBI:57340"/>
        <dbReference type="EC" id="3.1.2.4"/>
    </reaction>
</comment>
<dbReference type="GO" id="GO:0003860">
    <property type="term" value="F:3-hydroxyisobutyryl-CoA hydrolase activity"/>
    <property type="evidence" value="ECO:0007669"/>
    <property type="project" value="UniProtKB-EC"/>
</dbReference>
<dbReference type="EMBL" id="KV454013">
    <property type="protein sequence ID" value="ODV96235.1"/>
    <property type="molecule type" value="Genomic_DNA"/>
</dbReference>
<gene>
    <name evidence="5" type="ORF">PACTADRAFT_2527</name>
</gene>
<proteinExistence type="predicted"/>
<dbReference type="OrthoDB" id="1737613at2759"/>
<protein>
    <recommendedName>
        <fullName evidence="2">3-hydroxyisobutyryl-CoA hydrolase</fullName>
        <ecNumber evidence="2">3.1.2.4</ecNumber>
    </recommendedName>
</protein>
<dbReference type="GO" id="GO:0006574">
    <property type="term" value="P:L-valine catabolic process"/>
    <property type="evidence" value="ECO:0007669"/>
    <property type="project" value="TreeGrafter"/>
</dbReference>
<organism evidence="5 6">
    <name type="scientific">Pachysolen tannophilus NRRL Y-2460</name>
    <dbReference type="NCBI Taxonomy" id="669874"/>
    <lineage>
        <taxon>Eukaryota</taxon>
        <taxon>Fungi</taxon>
        <taxon>Dikarya</taxon>
        <taxon>Ascomycota</taxon>
        <taxon>Saccharomycotina</taxon>
        <taxon>Pichiomycetes</taxon>
        <taxon>Pachysolenaceae</taxon>
        <taxon>Pachysolen</taxon>
    </lineage>
</organism>
<reference evidence="6" key="1">
    <citation type="submission" date="2016-05" db="EMBL/GenBank/DDBJ databases">
        <title>Comparative genomics of biotechnologically important yeasts.</title>
        <authorList>
            <consortium name="DOE Joint Genome Institute"/>
            <person name="Riley R."/>
            <person name="Haridas S."/>
            <person name="Wolfe K.H."/>
            <person name="Lopes M.R."/>
            <person name="Hittinger C.T."/>
            <person name="Goker M."/>
            <person name="Salamov A."/>
            <person name="Wisecaver J."/>
            <person name="Long T.M."/>
            <person name="Aerts A.L."/>
            <person name="Barry K."/>
            <person name="Choi C."/>
            <person name="Clum A."/>
            <person name="Coughlan A.Y."/>
            <person name="Deshpande S."/>
            <person name="Douglass A.P."/>
            <person name="Hanson S.J."/>
            <person name="Klenk H.-P."/>
            <person name="Labutti K."/>
            <person name="Lapidus A."/>
            <person name="Lindquist E."/>
            <person name="Lipzen A."/>
            <person name="Meier-Kolthoff J.P."/>
            <person name="Ohm R.A."/>
            <person name="Otillar R.P."/>
            <person name="Pangilinan J."/>
            <person name="Peng Y."/>
            <person name="Rokas A."/>
            <person name="Rosa C.A."/>
            <person name="Scheuner C."/>
            <person name="Sibirny A.A."/>
            <person name="Slot J.C."/>
            <person name="Stielow J.B."/>
            <person name="Sun H."/>
            <person name="Kurtzman C.P."/>
            <person name="Blackwell M."/>
            <person name="Grigoriev I.V."/>
            <person name="Jeffries T.W."/>
        </authorList>
    </citation>
    <scope>NUCLEOTIDE SEQUENCE [LARGE SCALE GENOMIC DNA]</scope>
    <source>
        <strain evidence="6">NRRL Y-2460</strain>
    </source>
</reference>
<evidence type="ECO:0000313" key="5">
    <source>
        <dbReference type="EMBL" id="ODV96235.1"/>
    </source>
</evidence>
<dbReference type="SUPFAM" id="SSF52096">
    <property type="entry name" value="ClpP/crotonase"/>
    <property type="match status" value="1"/>
</dbReference>
<dbReference type="InterPro" id="IPR032259">
    <property type="entry name" value="HIBYL-CoA-H"/>
</dbReference>
<dbReference type="Pfam" id="PF16113">
    <property type="entry name" value="ECH_2"/>
    <property type="match status" value="1"/>
</dbReference>
<dbReference type="PANTHER" id="PTHR43176">
    <property type="entry name" value="3-HYDROXYISOBUTYRYL-COA HYDROLASE-RELATED"/>
    <property type="match status" value="1"/>
</dbReference>
<keyword evidence="6" id="KW-1185">Reference proteome</keyword>
<dbReference type="CDD" id="cd06558">
    <property type="entry name" value="crotonase-like"/>
    <property type="match status" value="1"/>
</dbReference>
<dbReference type="GO" id="GO:0005763">
    <property type="term" value="C:mitochondrial small ribosomal subunit"/>
    <property type="evidence" value="ECO:0007669"/>
    <property type="project" value="EnsemblFungi"/>
</dbReference>
<dbReference type="Proteomes" id="UP000094236">
    <property type="component" value="Unassembled WGS sequence"/>
</dbReference>
<dbReference type="GO" id="GO:0003735">
    <property type="term" value="F:structural constituent of ribosome"/>
    <property type="evidence" value="ECO:0007669"/>
    <property type="project" value="EnsemblFungi"/>
</dbReference>
<evidence type="ECO:0000256" key="1">
    <source>
        <dbReference type="ARBA" id="ARBA00001709"/>
    </source>
</evidence>
<dbReference type="PANTHER" id="PTHR43176:SF3">
    <property type="entry name" value="3-HYDROXYISOBUTYRYL-COA HYDROLASE, MITOCHONDRIAL"/>
    <property type="match status" value="1"/>
</dbReference>
<evidence type="ECO:0000259" key="4">
    <source>
        <dbReference type="Pfam" id="PF16113"/>
    </source>
</evidence>
<dbReference type="Gene3D" id="3.90.226.10">
    <property type="entry name" value="2-enoyl-CoA Hydratase, Chain A, domain 1"/>
    <property type="match status" value="1"/>
</dbReference>
<keyword evidence="3" id="KW-0378">Hydrolase</keyword>
<name>A0A1E4TWU8_PACTA</name>
<accession>A0A1E4TWU8</accession>
<dbReference type="EC" id="3.1.2.4" evidence="2"/>
<evidence type="ECO:0000313" key="6">
    <source>
        <dbReference type="Proteomes" id="UP000094236"/>
    </source>
</evidence>
<dbReference type="InterPro" id="IPR029045">
    <property type="entry name" value="ClpP/crotonase-like_dom_sf"/>
</dbReference>
<sequence length="549" mass="62389">MLQVVFRKPVLLTSRRSNFVICNKRFFQSCSKMLASDEVLFHNENQARVITLNRVSKLNALSTQMCKEITPRLKEYSVSEVANLVIINSNSERAYCSGGDVIQCAKDNLQNENLKSVEFFNLEYNLNFLLSTYNKPVVSFVNGIVMGGGVGVSVHNPFRIVCETTRFAMPEANIGFFSDVGTSFYLSRMDGYLGYYLALTGDELHGIDSFLAGFGTHYVPFERFNALKERLTGLELPAIAPEVNPKDKPMKESELGKRNIKELYPIINETIEEFVDPIPEDYQFKYSKEQLLTIEKCFNPTTHNSVVDVIKSLEKDGSEFSKEILQKFSTRSPVSLNLIFEMLKRSSKTNIYEAIKNELILATNMMINPELSDFNECISKRLINSKSKNPEDKIPKFKYPSVDKVPSEILNKLLTVSPEMIKLSEGSFDNLDLLSPSEKLKQKSNSELDSSNANARGAVLSSIGIENYFHRTYNEYPFHNGLPSQAEIKDYITGNDGSNRQYSVTKSEAIKYFIKKYRGRIGVRTKLVNVLDRKTKGSKFGEEYLEWVD</sequence>
<feature type="domain" description="Enoyl-CoA hydratase/isomerase" evidence="4">
    <location>
        <begin position="48"/>
        <end position="413"/>
    </location>
</feature>
<evidence type="ECO:0000256" key="3">
    <source>
        <dbReference type="ARBA" id="ARBA00022801"/>
    </source>
</evidence>
<dbReference type="AlphaFoldDB" id="A0A1E4TWU8"/>
<dbReference type="STRING" id="669874.A0A1E4TWU8"/>
<dbReference type="InterPro" id="IPR045004">
    <property type="entry name" value="ECH_dom"/>
</dbReference>